<keyword evidence="1" id="KW-1133">Transmembrane helix</keyword>
<evidence type="ECO:0000313" key="2">
    <source>
        <dbReference type="EMBL" id="PPQ33479.1"/>
    </source>
</evidence>
<dbReference type="EMBL" id="NHRY01000144">
    <property type="protein sequence ID" value="PPQ33479.1"/>
    <property type="molecule type" value="Genomic_DNA"/>
</dbReference>
<keyword evidence="3" id="KW-1185">Reference proteome</keyword>
<dbReference type="AlphaFoldDB" id="A0A2S6NFY5"/>
<accession>A0A2S6NFY5</accession>
<name>A0A2S6NFY5_RHOGL</name>
<feature type="transmembrane region" description="Helical" evidence="1">
    <location>
        <begin position="114"/>
        <end position="136"/>
    </location>
</feature>
<organism evidence="2 3">
    <name type="scientific">Rhodopila globiformis</name>
    <name type="common">Rhodopseudomonas globiformis</name>
    <dbReference type="NCBI Taxonomy" id="1071"/>
    <lineage>
        <taxon>Bacteria</taxon>
        <taxon>Pseudomonadati</taxon>
        <taxon>Pseudomonadota</taxon>
        <taxon>Alphaproteobacteria</taxon>
        <taxon>Acetobacterales</taxon>
        <taxon>Acetobacteraceae</taxon>
        <taxon>Rhodopila</taxon>
    </lineage>
</organism>
<comment type="caution">
    <text evidence="2">The sequence shown here is derived from an EMBL/GenBank/DDBJ whole genome shotgun (WGS) entry which is preliminary data.</text>
</comment>
<dbReference type="Proteomes" id="UP000239724">
    <property type="component" value="Unassembled WGS sequence"/>
</dbReference>
<evidence type="ECO:0000313" key="3">
    <source>
        <dbReference type="Proteomes" id="UP000239724"/>
    </source>
</evidence>
<dbReference type="OrthoDB" id="7283160at2"/>
<dbReference type="RefSeq" id="WP_104519502.1">
    <property type="nucleotide sequence ID" value="NZ_NHRY01000144.1"/>
</dbReference>
<sequence>MTTRPDAFALPHSDLNAFLFADVGTELNGSPLTILSILARLGEDPWAEAARLAKLPKGEAFDRLIQIMSKMPLGPQAVRNVGATVSRVIRLLPEPTRNPVQAINGAVANAARPGWVPIALLCVSLVFGLIGMLMMIQPAPPTMTVPAEQTAVQSSPDKLN</sequence>
<evidence type="ECO:0000256" key="1">
    <source>
        <dbReference type="SAM" id="Phobius"/>
    </source>
</evidence>
<gene>
    <name evidence="2" type="ORF">CCS01_14205</name>
</gene>
<reference evidence="2 3" key="1">
    <citation type="journal article" date="2018" name="Arch. Microbiol.">
        <title>New insights into the metabolic potential of the phototrophic purple bacterium Rhodopila globiformis DSM 161(T) from its draft genome sequence and evidence for a vanadium-dependent nitrogenase.</title>
        <authorList>
            <person name="Imhoff J.F."/>
            <person name="Rahn T."/>
            <person name="Kunzel S."/>
            <person name="Neulinger S.C."/>
        </authorList>
    </citation>
    <scope>NUCLEOTIDE SEQUENCE [LARGE SCALE GENOMIC DNA]</scope>
    <source>
        <strain evidence="2 3">DSM 161</strain>
    </source>
</reference>
<keyword evidence="1" id="KW-0472">Membrane</keyword>
<keyword evidence="1" id="KW-0812">Transmembrane</keyword>
<protein>
    <submittedName>
        <fullName evidence="2">Uncharacterized protein</fullName>
    </submittedName>
</protein>
<proteinExistence type="predicted"/>